<protein>
    <submittedName>
        <fullName evidence="2">Uncharacterized protein</fullName>
    </submittedName>
</protein>
<feature type="compositionally biased region" description="Polar residues" evidence="1">
    <location>
        <begin position="17"/>
        <end position="28"/>
    </location>
</feature>
<accession>A0A8T0UGY4</accession>
<name>A0A8T0UGY4_PANVG</name>
<reference evidence="2" key="1">
    <citation type="submission" date="2020-05" db="EMBL/GenBank/DDBJ databases">
        <title>WGS assembly of Panicum virgatum.</title>
        <authorList>
            <person name="Lovell J.T."/>
            <person name="Jenkins J."/>
            <person name="Shu S."/>
            <person name="Juenger T.E."/>
            <person name="Schmutz J."/>
        </authorList>
    </citation>
    <scope>NUCLEOTIDE SEQUENCE</scope>
    <source>
        <strain evidence="2">AP13</strain>
    </source>
</reference>
<sequence length="125" mass="14272">MAVTVPLPSPLNGDLKTPSTDRYNQPPETRNLRKSNIEARNTSPNQTKNHNQVEIRVELATKNSRNLALRLQILRHHLEFLKSKLGKSFADVYRDPPDPSPTRSSERDTNFADKGMHEEQEEPTT</sequence>
<proteinExistence type="predicted"/>
<evidence type="ECO:0000256" key="1">
    <source>
        <dbReference type="SAM" id="MobiDB-lite"/>
    </source>
</evidence>
<dbReference type="Proteomes" id="UP000823388">
    <property type="component" value="Chromosome 3N"/>
</dbReference>
<feature type="region of interest" description="Disordered" evidence="1">
    <location>
        <begin position="85"/>
        <end position="125"/>
    </location>
</feature>
<feature type="region of interest" description="Disordered" evidence="1">
    <location>
        <begin position="1"/>
        <end position="52"/>
    </location>
</feature>
<dbReference type="EMBL" id="CM029042">
    <property type="protein sequence ID" value="KAG2620024.1"/>
    <property type="molecule type" value="Genomic_DNA"/>
</dbReference>
<organism evidence="2 3">
    <name type="scientific">Panicum virgatum</name>
    <name type="common">Blackwell switchgrass</name>
    <dbReference type="NCBI Taxonomy" id="38727"/>
    <lineage>
        <taxon>Eukaryota</taxon>
        <taxon>Viridiplantae</taxon>
        <taxon>Streptophyta</taxon>
        <taxon>Embryophyta</taxon>
        <taxon>Tracheophyta</taxon>
        <taxon>Spermatophyta</taxon>
        <taxon>Magnoliopsida</taxon>
        <taxon>Liliopsida</taxon>
        <taxon>Poales</taxon>
        <taxon>Poaceae</taxon>
        <taxon>PACMAD clade</taxon>
        <taxon>Panicoideae</taxon>
        <taxon>Panicodae</taxon>
        <taxon>Paniceae</taxon>
        <taxon>Panicinae</taxon>
        <taxon>Panicum</taxon>
        <taxon>Panicum sect. Hiantes</taxon>
    </lineage>
</organism>
<gene>
    <name evidence="2" type="ORF">PVAP13_3NG175800</name>
</gene>
<evidence type="ECO:0000313" key="2">
    <source>
        <dbReference type="EMBL" id="KAG2620024.1"/>
    </source>
</evidence>
<dbReference type="AlphaFoldDB" id="A0A8T0UGY4"/>
<feature type="compositionally biased region" description="Polar residues" evidence="1">
    <location>
        <begin position="38"/>
        <end position="50"/>
    </location>
</feature>
<feature type="compositionally biased region" description="Basic and acidic residues" evidence="1">
    <location>
        <begin position="104"/>
        <end position="118"/>
    </location>
</feature>
<evidence type="ECO:0000313" key="3">
    <source>
        <dbReference type="Proteomes" id="UP000823388"/>
    </source>
</evidence>
<comment type="caution">
    <text evidence="2">The sequence shown here is derived from an EMBL/GenBank/DDBJ whole genome shotgun (WGS) entry which is preliminary data.</text>
</comment>
<keyword evidence="3" id="KW-1185">Reference proteome</keyword>